<keyword evidence="3" id="KW-1185">Reference proteome</keyword>
<feature type="compositionally biased region" description="Basic and acidic residues" evidence="1">
    <location>
        <begin position="258"/>
        <end position="270"/>
    </location>
</feature>
<dbReference type="Proteomes" id="UP000265040">
    <property type="component" value="Chromosome 4"/>
</dbReference>
<evidence type="ECO:0000313" key="2">
    <source>
        <dbReference type="Ensembl" id="ENSATEP00000076890.1"/>
    </source>
</evidence>
<protein>
    <recommendedName>
        <fullName evidence="4">Spermatogenesis associated 1</fullName>
    </recommendedName>
</protein>
<sequence>MELSCESGRCPEDRRPDSSKFVELHVLCVPDDQWNVKLNKVPAAAIENFISAGFIRVYPDITLKSLRSELGTLLGTERSIDKFSFLKCVGRSLALVKSKQERDLKVKTFAPPYAPQPELYLLSTVENDSSVCSQSLTTDTSSSSPDHHIYYHPPQTCSLPTGTKEPVKFPLIPQCSHQPPPTPSLEEEEEEEEEDDVEERAEEEEQSDSCSEAERENEEEGLSSNKPEWPEQESQRPLQFVSLNKALRRHEDHLFQKSLVKELPDKEETCRKKKQHNKGNKPARDSGLAESLEDRDSGFSLTDGLRKSNNAHTLKSIKSKPTCGVSGSPAVLARPVRCTSLPPDLDSETQKASASSGLPDKQRRTYRGNQAGEGGEKAAGMDETRAAKKGERSVSSKQTP</sequence>
<evidence type="ECO:0000256" key="1">
    <source>
        <dbReference type="SAM" id="MobiDB-lite"/>
    </source>
</evidence>
<organism evidence="2 3">
    <name type="scientific">Anabas testudineus</name>
    <name type="common">Climbing perch</name>
    <name type="synonym">Anthias testudineus</name>
    <dbReference type="NCBI Taxonomy" id="64144"/>
    <lineage>
        <taxon>Eukaryota</taxon>
        <taxon>Metazoa</taxon>
        <taxon>Chordata</taxon>
        <taxon>Craniata</taxon>
        <taxon>Vertebrata</taxon>
        <taxon>Euteleostomi</taxon>
        <taxon>Actinopterygii</taxon>
        <taxon>Neopterygii</taxon>
        <taxon>Teleostei</taxon>
        <taxon>Neoteleostei</taxon>
        <taxon>Acanthomorphata</taxon>
        <taxon>Anabantaria</taxon>
        <taxon>Anabantiformes</taxon>
        <taxon>Anabantoidei</taxon>
        <taxon>Anabantidae</taxon>
        <taxon>Anabas</taxon>
    </lineage>
</organism>
<feature type="region of interest" description="Disordered" evidence="1">
    <location>
        <begin position="133"/>
        <end position="236"/>
    </location>
</feature>
<reference evidence="2 3" key="1">
    <citation type="submission" date="2021-04" db="EMBL/GenBank/DDBJ databases">
        <authorList>
            <consortium name="Wellcome Sanger Institute Data Sharing"/>
        </authorList>
    </citation>
    <scope>NUCLEOTIDE SEQUENCE [LARGE SCALE GENOMIC DNA]</scope>
</reference>
<feature type="compositionally biased region" description="Acidic residues" evidence="1">
    <location>
        <begin position="185"/>
        <end position="207"/>
    </location>
</feature>
<feature type="region of interest" description="Disordered" evidence="1">
    <location>
        <begin position="258"/>
        <end position="400"/>
    </location>
</feature>
<dbReference type="PANTHER" id="PTHR14421">
    <property type="entry name" value="SPERMATOGENESIS-ASSOCIATED PROTEIN 1"/>
    <property type="match status" value="1"/>
</dbReference>
<feature type="compositionally biased region" description="Low complexity" evidence="1">
    <location>
        <begin position="133"/>
        <end position="144"/>
    </location>
</feature>
<proteinExistence type="predicted"/>
<evidence type="ECO:0000313" key="3">
    <source>
        <dbReference type="Proteomes" id="UP000265040"/>
    </source>
</evidence>
<dbReference type="GeneTree" id="ENSGT00390000003298"/>
<feature type="compositionally biased region" description="Basic residues" evidence="1">
    <location>
        <begin position="271"/>
        <end position="281"/>
    </location>
</feature>
<name>A0AAQ6IHP8_ANATE</name>
<feature type="compositionally biased region" description="Basic and acidic residues" evidence="1">
    <location>
        <begin position="374"/>
        <end position="394"/>
    </location>
</feature>
<reference evidence="2" key="3">
    <citation type="submission" date="2025-09" db="UniProtKB">
        <authorList>
            <consortium name="Ensembl"/>
        </authorList>
    </citation>
    <scope>IDENTIFICATION</scope>
</reference>
<reference evidence="2" key="2">
    <citation type="submission" date="2025-08" db="UniProtKB">
        <authorList>
            <consortium name="Ensembl"/>
        </authorList>
    </citation>
    <scope>IDENTIFICATION</scope>
</reference>
<dbReference type="InterPro" id="IPR039062">
    <property type="entry name" value="SPAT1"/>
</dbReference>
<dbReference type="AlphaFoldDB" id="A0AAQ6IHP8"/>
<evidence type="ECO:0008006" key="4">
    <source>
        <dbReference type="Google" id="ProtNLM"/>
    </source>
</evidence>
<dbReference type="Ensembl" id="ENSATET00000073546.1">
    <property type="protein sequence ID" value="ENSATEP00000076890.1"/>
    <property type="gene ID" value="ENSATEG00000032499.1"/>
</dbReference>
<accession>A0AAQ6IHP8</accession>
<dbReference type="PANTHER" id="PTHR14421:SF3">
    <property type="entry name" value="SPERMATOGENESIS-ASSOCIATED PROTEIN 1"/>
    <property type="match status" value="1"/>
</dbReference>